<reference evidence="3" key="1">
    <citation type="journal article" date="2012" name="Science">
        <title>Fermentation, hydrogen, and sulfur metabolism in multiple uncultivated bacterial phyla.</title>
        <authorList>
            <person name="Wrighton K.C."/>
            <person name="Thomas B.C."/>
            <person name="Sharon I."/>
            <person name="Miller C.S."/>
            <person name="Castelle C.J."/>
            <person name="VerBerkmoes N.C."/>
            <person name="Wilkins M.J."/>
            <person name="Hettich R.L."/>
            <person name="Lipton M.S."/>
            <person name="Williams K.H."/>
            <person name="Long P.E."/>
            <person name="Banfield J.F."/>
        </authorList>
    </citation>
    <scope>NUCLEOTIDE SEQUENCE [LARGE SCALE GENOMIC DNA]</scope>
</reference>
<sequence>MANKDYYDILWIDKKSSEAEIKKAYRKKAMEWHPDKHKWDKKAEEKFKEINEAYETLKDSKKRQQYDTFGSRWANFWGSWQWFSWFEDIFGNFSSWGNSFSSQSFDFSDLFWDSAWGSRGRKTSSNPFWRETYSQTAQAEREAPKLDVVKTYEVPVFDLILGTKLNIETVYGENLKLKIPEWTKPWTKFKIKEKWRKSEWKTGDMYIIVDAKMPKNIPDDVKILLESIKYRL</sequence>
<dbReference type="SUPFAM" id="SSF46565">
    <property type="entry name" value="Chaperone J-domain"/>
    <property type="match status" value="1"/>
</dbReference>
<feature type="domain" description="J" evidence="2">
    <location>
        <begin position="5"/>
        <end position="70"/>
    </location>
</feature>
<accession>K2FFL9</accession>
<dbReference type="InterPro" id="IPR036869">
    <property type="entry name" value="J_dom_sf"/>
</dbReference>
<evidence type="ECO:0000313" key="3">
    <source>
        <dbReference type="EMBL" id="EKE29976.1"/>
    </source>
</evidence>
<name>K2FFL9_9BACT</name>
<organism evidence="3">
    <name type="scientific">uncultured bacterium</name>
    <name type="common">gcode 4</name>
    <dbReference type="NCBI Taxonomy" id="1234023"/>
    <lineage>
        <taxon>Bacteria</taxon>
        <taxon>environmental samples</taxon>
    </lineage>
</organism>
<protein>
    <submittedName>
        <fullName evidence="3">Chaperone protein DnaJ</fullName>
    </submittedName>
</protein>
<dbReference type="InterPro" id="IPR018253">
    <property type="entry name" value="DnaJ_domain_CS"/>
</dbReference>
<dbReference type="EMBL" id="AMFJ01000068">
    <property type="protein sequence ID" value="EKE29976.1"/>
    <property type="molecule type" value="Genomic_DNA"/>
</dbReference>
<comment type="caution">
    <text evidence="3">The sequence shown here is derived from an EMBL/GenBank/DDBJ whole genome shotgun (WGS) entry which is preliminary data.</text>
</comment>
<dbReference type="PRINTS" id="PR00625">
    <property type="entry name" value="JDOMAIN"/>
</dbReference>
<dbReference type="InterPro" id="IPR008971">
    <property type="entry name" value="HSP40/DnaJ_pept-bd"/>
</dbReference>
<dbReference type="GO" id="GO:0051082">
    <property type="term" value="F:unfolded protein binding"/>
    <property type="evidence" value="ECO:0007669"/>
    <property type="project" value="InterPro"/>
</dbReference>
<gene>
    <name evidence="3" type="ORF">ACD_2C00068G0002</name>
</gene>
<dbReference type="PROSITE" id="PS50076">
    <property type="entry name" value="DNAJ_2"/>
    <property type="match status" value="1"/>
</dbReference>
<dbReference type="PANTHER" id="PTHR43096">
    <property type="entry name" value="DNAJ HOMOLOG 1, MITOCHONDRIAL-RELATED"/>
    <property type="match status" value="1"/>
</dbReference>
<dbReference type="GO" id="GO:0005737">
    <property type="term" value="C:cytoplasm"/>
    <property type="evidence" value="ECO:0007669"/>
    <property type="project" value="TreeGrafter"/>
</dbReference>
<dbReference type="Gene3D" id="2.60.260.20">
    <property type="entry name" value="Urease metallochaperone UreE, N-terminal domain"/>
    <property type="match status" value="1"/>
</dbReference>
<dbReference type="Pfam" id="PF00226">
    <property type="entry name" value="DnaJ"/>
    <property type="match status" value="1"/>
</dbReference>
<dbReference type="CDD" id="cd06257">
    <property type="entry name" value="DnaJ"/>
    <property type="match status" value="1"/>
</dbReference>
<evidence type="ECO:0000259" key="2">
    <source>
        <dbReference type="PROSITE" id="PS50076"/>
    </source>
</evidence>
<evidence type="ECO:0000256" key="1">
    <source>
        <dbReference type="ARBA" id="ARBA00023186"/>
    </source>
</evidence>
<dbReference type="Gene3D" id="1.10.287.110">
    <property type="entry name" value="DnaJ domain"/>
    <property type="match status" value="1"/>
</dbReference>
<dbReference type="Pfam" id="PF01556">
    <property type="entry name" value="DnaJ_C"/>
    <property type="match status" value="1"/>
</dbReference>
<dbReference type="InterPro" id="IPR002939">
    <property type="entry name" value="DnaJ_C"/>
</dbReference>
<proteinExistence type="predicted"/>
<dbReference type="GO" id="GO:0042026">
    <property type="term" value="P:protein refolding"/>
    <property type="evidence" value="ECO:0007669"/>
    <property type="project" value="TreeGrafter"/>
</dbReference>
<dbReference type="AlphaFoldDB" id="K2FFL9"/>
<dbReference type="PANTHER" id="PTHR43096:SF48">
    <property type="entry name" value="CHAPERONE PROTEIN DNAJ"/>
    <property type="match status" value="1"/>
</dbReference>
<keyword evidence="1" id="KW-0143">Chaperone</keyword>
<dbReference type="SUPFAM" id="SSF49493">
    <property type="entry name" value="HSP40/DnaJ peptide-binding domain"/>
    <property type="match status" value="1"/>
</dbReference>
<dbReference type="InterPro" id="IPR001623">
    <property type="entry name" value="DnaJ_domain"/>
</dbReference>
<dbReference type="SMART" id="SM00271">
    <property type="entry name" value="DnaJ"/>
    <property type="match status" value="1"/>
</dbReference>
<dbReference type="PROSITE" id="PS00636">
    <property type="entry name" value="DNAJ_1"/>
    <property type="match status" value="1"/>
</dbReference>